<gene>
    <name evidence="1" type="ORF">EJ06DRAFT_87723</name>
</gene>
<protein>
    <submittedName>
        <fullName evidence="1">Uncharacterized protein</fullName>
    </submittedName>
</protein>
<proteinExistence type="predicted"/>
<dbReference type="EMBL" id="ML996699">
    <property type="protein sequence ID" value="KAF2398656.1"/>
    <property type="molecule type" value="Genomic_DNA"/>
</dbReference>
<keyword evidence="2" id="KW-1185">Reference proteome</keyword>
<accession>A0A6G1HS11</accession>
<evidence type="ECO:0000313" key="1">
    <source>
        <dbReference type="EMBL" id="KAF2398656.1"/>
    </source>
</evidence>
<dbReference type="Proteomes" id="UP000799640">
    <property type="component" value="Unassembled WGS sequence"/>
</dbReference>
<name>A0A6G1HS11_9PEZI</name>
<evidence type="ECO:0000313" key="2">
    <source>
        <dbReference type="Proteomes" id="UP000799640"/>
    </source>
</evidence>
<organism evidence="1 2">
    <name type="scientific">Trichodelitschia bisporula</name>
    <dbReference type="NCBI Taxonomy" id="703511"/>
    <lineage>
        <taxon>Eukaryota</taxon>
        <taxon>Fungi</taxon>
        <taxon>Dikarya</taxon>
        <taxon>Ascomycota</taxon>
        <taxon>Pezizomycotina</taxon>
        <taxon>Dothideomycetes</taxon>
        <taxon>Dothideomycetes incertae sedis</taxon>
        <taxon>Phaeotrichales</taxon>
        <taxon>Phaeotrichaceae</taxon>
        <taxon>Trichodelitschia</taxon>
    </lineage>
</organism>
<dbReference type="AlphaFoldDB" id="A0A6G1HS11"/>
<sequence length="130" mass="14332">MWPQISTTIFLPRRASAGVCRSIYTLAHPISHHSRRSRLLHPSVETIIWSDESVTACPAKTPPPTSAAGDLGVFNIHICSHRGAKAFYSLKLTAILATSPHRPGPIVRLLLQTPWLGPFFPFSQACYSDE</sequence>
<reference evidence="1" key="1">
    <citation type="journal article" date="2020" name="Stud. Mycol.">
        <title>101 Dothideomycetes genomes: a test case for predicting lifestyles and emergence of pathogens.</title>
        <authorList>
            <person name="Haridas S."/>
            <person name="Albert R."/>
            <person name="Binder M."/>
            <person name="Bloem J."/>
            <person name="Labutti K."/>
            <person name="Salamov A."/>
            <person name="Andreopoulos B."/>
            <person name="Baker S."/>
            <person name="Barry K."/>
            <person name="Bills G."/>
            <person name="Bluhm B."/>
            <person name="Cannon C."/>
            <person name="Castanera R."/>
            <person name="Culley D."/>
            <person name="Daum C."/>
            <person name="Ezra D."/>
            <person name="Gonzalez J."/>
            <person name="Henrissat B."/>
            <person name="Kuo A."/>
            <person name="Liang C."/>
            <person name="Lipzen A."/>
            <person name="Lutzoni F."/>
            <person name="Magnuson J."/>
            <person name="Mondo S."/>
            <person name="Nolan M."/>
            <person name="Ohm R."/>
            <person name="Pangilinan J."/>
            <person name="Park H.-J."/>
            <person name="Ramirez L."/>
            <person name="Alfaro M."/>
            <person name="Sun H."/>
            <person name="Tritt A."/>
            <person name="Yoshinaga Y."/>
            <person name="Zwiers L.-H."/>
            <person name="Turgeon B."/>
            <person name="Goodwin S."/>
            <person name="Spatafora J."/>
            <person name="Crous P."/>
            <person name="Grigoriev I."/>
        </authorList>
    </citation>
    <scope>NUCLEOTIDE SEQUENCE</scope>
    <source>
        <strain evidence="1">CBS 262.69</strain>
    </source>
</reference>